<evidence type="ECO:0000256" key="5">
    <source>
        <dbReference type="ARBA" id="ARBA00022989"/>
    </source>
</evidence>
<feature type="domain" description="Bacterial sugar transferase" evidence="8">
    <location>
        <begin position="272"/>
        <end position="457"/>
    </location>
</feature>
<keyword evidence="10" id="KW-1185">Reference proteome</keyword>
<feature type="transmembrane region" description="Helical" evidence="7">
    <location>
        <begin position="52"/>
        <end position="73"/>
    </location>
</feature>
<dbReference type="InterPro" id="IPR003362">
    <property type="entry name" value="Bact_transf"/>
</dbReference>
<feature type="transmembrane region" description="Helical" evidence="7">
    <location>
        <begin position="112"/>
        <end position="134"/>
    </location>
</feature>
<dbReference type="Proteomes" id="UP001138768">
    <property type="component" value="Unassembled WGS sequence"/>
</dbReference>
<feature type="transmembrane region" description="Helical" evidence="7">
    <location>
        <begin position="12"/>
        <end position="32"/>
    </location>
</feature>
<evidence type="ECO:0000313" key="9">
    <source>
        <dbReference type="EMBL" id="MBK1617405.1"/>
    </source>
</evidence>
<evidence type="ECO:0000313" key="10">
    <source>
        <dbReference type="Proteomes" id="UP001138768"/>
    </source>
</evidence>
<evidence type="ECO:0000256" key="1">
    <source>
        <dbReference type="ARBA" id="ARBA00004141"/>
    </source>
</evidence>
<dbReference type="Pfam" id="PF02397">
    <property type="entry name" value="Bac_transf"/>
    <property type="match status" value="1"/>
</dbReference>
<keyword evidence="3 9" id="KW-0808">Transferase</keyword>
<keyword evidence="5 7" id="KW-1133">Transmembrane helix</keyword>
<evidence type="ECO:0000259" key="8">
    <source>
        <dbReference type="Pfam" id="PF02397"/>
    </source>
</evidence>
<dbReference type="GO" id="GO:0016780">
    <property type="term" value="F:phosphotransferase activity, for other substituted phosphate groups"/>
    <property type="evidence" value="ECO:0007669"/>
    <property type="project" value="TreeGrafter"/>
</dbReference>
<dbReference type="PANTHER" id="PTHR30576:SF0">
    <property type="entry name" value="UNDECAPRENYL-PHOSPHATE N-ACETYLGALACTOSAMINYL 1-PHOSPHATE TRANSFERASE-RELATED"/>
    <property type="match status" value="1"/>
</dbReference>
<accession>A0A9X0W5V5</accession>
<proteinExistence type="inferred from homology"/>
<dbReference type="PANTHER" id="PTHR30576">
    <property type="entry name" value="COLANIC BIOSYNTHESIS UDP-GLUCOSE LIPID CARRIER TRANSFERASE"/>
    <property type="match status" value="1"/>
</dbReference>
<sequence>MHSVRIFGHFLRLPLVLLALLEGLIVALSFFGGTHLRFWLIGSSIPFGPGEFGFLMLLVGIVFVVAMASVGLYEASLREGLTGSAIRIALALLIGSIGMAAISFALPHFDVWRSVLASTVVIAFITTTLLRLGLYRLEPSIFQRRILIIGDTSVVDTLLAEKSRGLIIVGLVPLTEQAAQHEYEFPTLPHNAPLVHIATTADVNEILLSIKDRRGALPMEELLDCRMSGIPVLEPLDFFERELGMVKLDFLNPSWLVRASGFHQGYMTLLLKRLFDIAASAGLFLLTIPIMLLAALAIAVEDRFKHPVLYRQIRIGRDGNPFKVTKFRSMRVDAEADGKARWATKNDPRITRVGAFLRKTRIDELPQLVSVLKGEMSFVGPRPERPEFVGHLAVKHPYYAARLRVKPGLTGWAQLRYPYGNTEDDALRKLEYDLYYVKNHSTFLDLLILVQTVEVVLFGKGAM</sequence>
<feature type="transmembrane region" description="Helical" evidence="7">
    <location>
        <begin position="85"/>
        <end position="106"/>
    </location>
</feature>
<evidence type="ECO:0000256" key="4">
    <source>
        <dbReference type="ARBA" id="ARBA00022692"/>
    </source>
</evidence>
<evidence type="ECO:0000256" key="6">
    <source>
        <dbReference type="ARBA" id="ARBA00023136"/>
    </source>
</evidence>
<dbReference type="InterPro" id="IPR017475">
    <property type="entry name" value="EPS_sugar_tfrase"/>
</dbReference>
<dbReference type="InterPro" id="IPR017464">
    <property type="entry name" value="Sugar_tfrase_EpsB_2"/>
</dbReference>
<keyword evidence="6 7" id="KW-0472">Membrane</keyword>
<dbReference type="RefSeq" id="WP_200238372.1">
    <property type="nucleotide sequence ID" value="NZ_NRRY01000003.1"/>
</dbReference>
<dbReference type="NCBIfam" id="TIGR03013">
    <property type="entry name" value="EpsB_2"/>
    <property type="match status" value="1"/>
</dbReference>
<evidence type="ECO:0000256" key="2">
    <source>
        <dbReference type="ARBA" id="ARBA00006464"/>
    </source>
</evidence>
<comment type="subcellular location">
    <subcellularLocation>
        <location evidence="1">Membrane</location>
        <topology evidence="1">Multi-pass membrane protein</topology>
    </subcellularLocation>
</comment>
<name>A0A9X0W5V5_9GAMM</name>
<comment type="similarity">
    <text evidence="2">Belongs to the bacterial sugar transferase family.</text>
</comment>
<dbReference type="EMBL" id="NRRY01000003">
    <property type="protein sequence ID" value="MBK1617405.1"/>
    <property type="molecule type" value="Genomic_DNA"/>
</dbReference>
<keyword evidence="4 7" id="KW-0812">Transmembrane</keyword>
<evidence type="ECO:0000256" key="7">
    <source>
        <dbReference type="SAM" id="Phobius"/>
    </source>
</evidence>
<protein>
    <submittedName>
        <fullName evidence="9">Sugar transferase</fullName>
    </submittedName>
</protein>
<feature type="transmembrane region" description="Helical" evidence="7">
    <location>
        <begin position="277"/>
        <end position="300"/>
    </location>
</feature>
<evidence type="ECO:0000256" key="3">
    <source>
        <dbReference type="ARBA" id="ARBA00022679"/>
    </source>
</evidence>
<comment type="caution">
    <text evidence="9">The sequence shown here is derived from an EMBL/GenBank/DDBJ whole genome shotgun (WGS) entry which is preliminary data.</text>
</comment>
<dbReference type="GO" id="GO:0016020">
    <property type="term" value="C:membrane"/>
    <property type="evidence" value="ECO:0007669"/>
    <property type="project" value="UniProtKB-SubCell"/>
</dbReference>
<dbReference type="AlphaFoldDB" id="A0A9X0W5V5"/>
<gene>
    <name evidence="9" type="ORF">CKO42_02825</name>
</gene>
<organism evidence="9 10">
    <name type="scientific">Lamprobacter modestohalophilus</name>
    <dbReference type="NCBI Taxonomy" id="1064514"/>
    <lineage>
        <taxon>Bacteria</taxon>
        <taxon>Pseudomonadati</taxon>
        <taxon>Pseudomonadota</taxon>
        <taxon>Gammaproteobacteria</taxon>
        <taxon>Chromatiales</taxon>
        <taxon>Chromatiaceae</taxon>
        <taxon>Lamprobacter</taxon>
    </lineage>
</organism>
<reference evidence="9 10" key="1">
    <citation type="journal article" date="2020" name="Microorganisms">
        <title>Osmotic Adaptation and Compatible Solute Biosynthesis of Phototrophic Bacteria as Revealed from Genome Analyses.</title>
        <authorList>
            <person name="Imhoff J.F."/>
            <person name="Rahn T."/>
            <person name="Kunzel S."/>
            <person name="Keller A."/>
            <person name="Neulinger S.C."/>
        </authorList>
    </citation>
    <scope>NUCLEOTIDE SEQUENCE [LARGE SCALE GENOMIC DNA]</scope>
    <source>
        <strain evidence="9 10">DSM 25653</strain>
    </source>
</reference>
<dbReference type="NCBIfam" id="TIGR03025">
    <property type="entry name" value="EPS_sugtrans"/>
    <property type="match status" value="1"/>
</dbReference>